<gene>
    <name evidence="9" type="ORF">Cco03nite_59430</name>
</gene>
<dbReference type="PROSITE" id="PS51892">
    <property type="entry name" value="SUBTILASE"/>
    <property type="match status" value="1"/>
</dbReference>
<evidence type="ECO:0000259" key="8">
    <source>
        <dbReference type="Pfam" id="PF00082"/>
    </source>
</evidence>
<evidence type="ECO:0000256" key="2">
    <source>
        <dbReference type="ARBA" id="ARBA00022670"/>
    </source>
</evidence>
<dbReference type="Pfam" id="PF00082">
    <property type="entry name" value="Peptidase_S8"/>
    <property type="match status" value="1"/>
</dbReference>
<keyword evidence="6" id="KW-1133">Transmembrane helix</keyword>
<organism evidence="9 10">
    <name type="scientific">Catellatospora coxensis</name>
    <dbReference type="NCBI Taxonomy" id="310354"/>
    <lineage>
        <taxon>Bacteria</taxon>
        <taxon>Bacillati</taxon>
        <taxon>Actinomycetota</taxon>
        <taxon>Actinomycetes</taxon>
        <taxon>Micromonosporales</taxon>
        <taxon>Micromonosporaceae</taxon>
        <taxon>Catellatospora</taxon>
    </lineage>
</organism>
<comment type="caution">
    <text evidence="5">Lacks conserved residue(s) required for the propagation of feature annotation.</text>
</comment>
<dbReference type="PANTHER" id="PTHR43806">
    <property type="entry name" value="PEPTIDASE S8"/>
    <property type="match status" value="1"/>
</dbReference>
<comment type="caution">
    <text evidence="9">The sequence shown here is derived from an EMBL/GenBank/DDBJ whole genome shotgun (WGS) entry which is preliminary data.</text>
</comment>
<dbReference type="InterPro" id="IPR050131">
    <property type="entry name" value="Peptidase_S8_subtilisin-like"/>
</dbReference>
<proteinExistence type="inferred from homology"/>
<evidence type="ECO:0000256" key="1">
    <source>
        <dbReference type="ARBA" id="ARBA00011073"/>
    </source>
</evidence>
<dbReference type="EMBL" id="BONI01000061">
    <property type="protein sequence ID" value="GIG09243.1"/>
    <property type="molecule type" value="Genomic_DNA"/>
</dbReference>
<sequence length="373" mass="37403">MVVALAVAGTLPVTAPAAAAECVGPARTVVPELPWAQQWLQPQRIWPLTQGAGVTVAVVDSGVDGQVRQLRGRVEAGLDVLAGGGRADTDCSGHGTFAAGIVAAAEQPGVGFAGLAPQARVLPLRVTTDTDELPPAAATAAAVRTAAERGARVILVGTPIVRAGAELRAALTVAQSRDALVIVVPWAGADSPAPVDPWVAERVVSVGGFGLDGAAMTGTAAPVDLVAPGSALVSVGPRGPGHLLSEGNGYAAAFVAGAAALVRARHPRLTAAQVKQRLLATSDRVPRQVPDPALGYGCLDLYAAVTAVLPGEHGTGLSAAPVPRAVVARPGQADDQAFRTAAVAVAVAGVLALLATVVALAVPRIRRRQGLPR</sequence>
<dbReference type="InterPro" id="IPR000209">
    <property type="entry name" value="Peptidase_S8/S53_dom"/>
</dbReference>
<dbReference type="PRINTS" id="PR00723">
    <property type="entry name" value="SUBTILISIN"/>
</dbReference>
<keyword evidence="3" id="KW-0378">Hydrolase</keyword>
<dbReference type="InterPro" id="IPR036852">
    <property type="entry name" value="Peptidase_S8/S53_dom_sf"/>
</dbReference>
<dbReference type="Gene3D" id="3.40.50.200">
    <property type="entry name" value="Peptidase S8/S53 domain"/>
    <property type="match status" value="1"/>
</dbReference>
<feature type="transmembrane region" description="Helical" evidence="6">
    <location>
        <begin position="341"/>
        <end position="363"/>
    </location>
</feature>
<feature type="domain" description="Peptidase S8/S53" evidence="8">
    <location>
        <begin position="51"/>
        <end position="297"/>
    </location>
</feature>
<keyword evidence="10" id="KW-1185">Reference proteome</keyword>
<dbReference type="GO" id="GO:0004252">
    <property type="term" value="F:serine-type endopeptidase activity"/>
    <property type="evidence" value="ECO:0007669"/>
    <property type="project" value="InterPro"/>
</dbReference>
<comment type="similarity">
    <text evidence="1 5">Belongs to the peptidase S8 family.</text>
</comment>
<dbReference type="Proteomes" id="UP000630887">
    <property type="component" value="Unassembled WGS sequence"/>
</dbReference>
<dbReference type="InterPro" id="IPR015500">
    <property type="entry name" value="Peptidase_S8_subtilisin-rel"/>
</dbReference>
<feature type="signal peptide" evidence="7">
    <location>
        <begin position="1"/>
        <end position="19"/>
    </location>
</feature>
<keyword evidence="6" id="KW-0812">Transmembrane</keyword>
<protein>
    <submittedName>
        <fullName evidence="9">Peptidase S8</fullName>
    </submittedName>
</protein>
<dbReference type="SUPFAM" id="SSF52743">
    <property type="entry name" value="Subtilisin-like"/>
    <property type="match status" value="1"/>
</dbReference>
<evidence type="ECO:0000256" key="4">
    <source>
        <dbReference type="ARBA" id="ARBA00022825"/>
    </source>
</evidence>
<name>A0A8J3PAB8_9ACTN</name>
<accession>A0A8J3PAB8</accession>
<keyword evidence="6" id="KW-0472">Membrane</keyword>
<evidence type="ECO:0000313" key="10">
    <source>
        <dbReference type="Proteomes" id="UP000630887"/>
    </source>
</evidence>
<keyword evidence="4" id="KW-0720">Serine protease</keyword>
<evidence type="ECO:0000256" key="6">
    <source>
        <dbReference type="SAM" id="Phobius"/>
    </source>
</evidence>
<dbReference type="PANTHER" id="PTHR43806:SF11">
    <property type="entry name" value="CEREVISIN-RELATED"/>
    <property type="match status" value="1"/>
</dbReference>
<feature type="chain" id="PRO_5035159349" evidence="7">
    <location>
        <begin position="20"/>
        <end position="373"/>
    </location>
</feature>
<evidence type="ECO:0000256" key="7">
    <source>
        <dbReference type="SAM" id="SignalP"/>
    </source>
</evidence>
<reference evidence="9 10" key="1">
    <citation type="submission" date="2021-01" db="EMBL/GenBank/DDBJ databases">
        <title>Whole genome shotgun sequence of Catellatospora coxensis NBRC 107359.</title>
        <authorList>
            <person name="Komaki H."/>
            <person name="Tamura T."/>
        </authorList>
    </citation>
    <scope>NUCLEOTIDE SEQUENCE [LARGE SCALE GENOMIC DNA]</scope>
    <source>
        <strain evidence="9 10">NBRC 107359</strain>
    </source>
</reference>
<dbReference type="AlphaFoldDB" id="A0A8J3PAB8"/>
<evidence type="ECO:0000256" key="5">
    <source>
        <dbReference type="PROSITE-ProRule" id="PRU01240"/>
    </source>
</evidence>
<keyword evidence="7" id="KW-0732">Signal</keyword>
<evidence type="ECO:0000313" key="9">
    <source>
        <dbReference type="EMBL" id="GIG09243.1"/>
    </source>
</evidence>
<evidence type="ECO:0000256" key="3">
    <source>
        <dbReference type="ARBA" id="ARBA00022801"/>
    </source>
</evidence>
<keyword evidence="2" id="KW-0645">Protease</keyword>
<dbReference type="GO" id="GO:0006508">
    <property type="term" value="P:proteolysis"/>
    <property type="evidence" value="ECO:0007669"/>
    <property type="project" value="UniProtKB-KW"/>
</dbReference>